<organism evidence="2 3">
    <name type="scientific">Chaetoceros tenuissimus</name>
    <dbReference type="NCBI Taxonomy" id="426638"/>
    <lineage>
        <taxon>Eukaryota</taxon>
        <taxon>Sar</taxon>
        <taxon>Stramenopiles</taxon>
        <taxon>Ochrophyta</taxon>
        <taxon>Bacillariophyta</taxon>
        <taxon>Coscinodiscophyceae</taxon>
        <taxon>Chaetocerotophycidae</taxon>
        <taxon>Chaetocerotales</taxon>
        <taxon>Chaetocerotaceae</taxon>
        <taxon>Chaetoceros</taxon>
    </lineage>
</organism>
<dbReference type="AlphaFoldDB" id="A0AAD3H0Z8"/>
<protein>
    <recommendedName>
        <fullName evidence="1">FAD dependent oxidoreductase domain-containing protein</fullName>
    </recommendedName>
</protein>
<accession>A0AAD3H0Z8</accession>
<comment type="caution">
    <text evidence="2">The sequence shown here is derived from an EMBL/GenBank/DDBJ whole genome shotgun (WGS) entry which is preliminary data.</text>
</comment>
<proteinExistence type="predicted"/>
<dbReference type="PANTHER" id="PTHR13847:SF150">
    <property type="entry name" value="OXIDOREDUCTASE TDA3-RELATED"/>
    <property type="match status" value="1"/>
</dbReference>
<dbReference type="Pfam" id="PF01266">
    <property type="entry name" value="DAO"/>
    <property type="match status" value="1"/>
</dbReference>
<dbReference type="SUPFAM" id="SSF51905">
    <property type="entry name" value="FAD/NAD(P)-binding domain"/>
    <property type="match status" value="1"/>
</dbReference>
<reference evidence="2 3" key="1">
    <citation type="journal article" date="2021" name="Sci. Rep.">
        <title>The genome of the diatom Chaetoceros tenuissimus carries an ancient integrated fragment of an extant virus.</title>
        <authorList>
            <person name="Hongo Y."/>
            <person name="Kimura K."/>
            <person name="Takaki Y."/>
            <person name="Yoshida Y."/>
            <person name="Baba S."/>
            <person name="Kobayashi G."/>
            <person name="Nagasaki K."/>
            <person name="Hano T."/>
            <person name="Tomaru Y."/>
        </authorList>
    </citation>
    <scope>NUCLEOTIDE SEQUENCE [LARGE SCALE GENOMIC DNA]</scope>
    <source>
        <strain evidence="2 3">NIES-3715</strain>
    </source>
</reference>
<gene>
    <name evidence="2" type="ORF">CTEN210_02572</name>
</gene>
<dbReference type="Gene3D" id="3.50.50.60">
    <property type="entry name" value="FAD/NAD(P)-binding domain"/>
    <property type="match status" value="2"/>
</dbReference>
<dbReference type="InterPro" id="IPR006076">
    <property type="entry name" value="FAD-dep_OxRdtase"/>
</dbReference>
<dbReference type="Gene3D" id="3.30.9.10">
    <property type="entry name" value="D-Amino Acid Oxidase, subunit A, domain 2"/>
    <property type="match status" value="1"/>
</dbReference>
<evidence type="ECO:0000313" key="2">
    <source>
        <dbReference type="EMBL" id="GFH46098.1"/>
    </source>
</evidence>
<dbReference type="PANTHER" id="PTHR13847">
    <property type="entry name" value="SARCOSINE DEHYDROGENASE-RELATED"/>
    <property type="match status" value="1"/>
</dbReference>
<keyword evidence="3" id="KW-1185">Reference proteome</keyword>
<sequence>MVIFGSTLDIITAFAGLKKRNVLHHTSYSTRVGQVASNTILSWKHLQHLPSTYVTAAPTRRLSIRHQEDESERAKLKLGNAKIAVIGGGICGVTAASAIKHRMLSIAPDHKIEIVIYERDEAAFSTETLNQSNMKRLLQPTWIAATARNCNSLVPGGAMHIMSQRSTLADIARDTVSELYLSLTSGNADQRDFSDSPPYFGVNLNRCLGMNVNNNERKCFASFIVHFMKTCLMTGSKEAEERGHIMVQLAKANKCAFENYLSLYGKESSKNIGLRNGFISVFRSQKGAANVLKEGKDFGIEMKQLSMTEAVEIEPKLANLPIQNMHFVHRVQDQTADCAEFIRIMINSFYEDPDITYANGNMAVKRVSKLKRDRSKKKESLHRFKVELSDGSSDEFDYVVLAAGAYTPLFAHQLGNSLASVVPVYPLRGYSLTVFVNKKSESPYLQTGLSFDGMYCSSVSPHMVRLAGFGEIAGFPDYNKSSCSKVGPMVLEKYAKAAFGSDLAKDVKGTTLPCYRPISPDDFPIVGGTAKMPRVYFHTGHGTLGWTMAMATAHCLAQDICDDILGIQDRDDFVLPDGTSLDRSILSPDRFSFI</sequence>
<dbReference type="Proteomes" id="UP001054902">
    <property type="component" value="Unassembled WGS sequence"/>
</dbReference>
<name>A0AAD3H0Z8_9STRA</name>
<dbReference type="GO" id="GO:0005737">
    <property type="term" value="C:cytoplasm"/>
    <property type="evidence" value="ECO:0007669"/>
    <property type="project" value="TreeGrafter"/>
</dbReference>
<dbReference type="InterPro" id="IPR036188">
    <property type="entry name" value="FAD/NAD-bd_sf"/>
</dbReference>
<dbReference type="EMBL" id="BLLK01000022">
    <property type="protein sequence ID" value="GFH46098.1"/>
    <property type="molecule type" value="Genomic_DNA"/>
</dbReference>
<feature type="domain" description="FAD dependent oxidoreductase" evidence="1">
    <location>
        <begin position="82"/>
        <end position="558"/>
    </location>
</feature>
<evidence type="ECO:0000259" key="1">
    <source>
        <dbReference type="Pfam" id="PF01266"/>
    </source>
</evidence>
<evidence type="ECO:0000313" key="3">
    <source>
        <dbReference type="Proteomes" id="UP001054902"/>
    </source>
</evidence>